<evidence type="ECO:0000313" key="2">
    <source>
        <dbReference type="EMBL" id="CAJ2500288.1"/>
    </source>
</evidence>
<comment type="caution">
    <text evidence="2">The sequence shown here is derived from an EMBL/GenBank/DDBJ whole genome shotgun (WGS) entry which is preliminary data.</text>
</comment>
<dbReference type="EMBL" id="CAUWAG010000003">
    <property type="protein sequence ID" value="CAJ2500288.1"/>
    <property type="molecule type" value="Genomic_DNA"/>
</dbReference>
<sequence>MADYTRAWAPSLLHRTLGYVQQQSWHIRPDIPSIQGGLGREQELFPGLHAPLGFVLSNVFAMPKGESQRDGYIYRICVRLSTGDDIYGIERSDPLGAFLFEISKFLAWRYPVMDRSNVPNRFDQPTTVYDREVDCYMLEMDHYPDVRKCIMKGRFQLIPGRLNLAPAKQPTALTMVFGIPELFEKITAGLFTRSEDLNNLFRACQFAACTIRDFLTHVDMAHGDYLGMDRAVDHELPKVVTPHVVFGPIRDAAKPRNRSIDRHNEYRYPVLSSALPWVRESEVYRLGRHMTMVKSIWLCGSSLKSVMFTNCPYLDMKILPELLKSMPRLEALAIHSCPLMHLGTTADLMELVGGLNQLKKGEAVSIKLDHTPWFFKGPRPGVTELKRTYGVLPQDEGKIEIKSAVAAYLVRIWRQCEKFDMNFFAVGTAFRAYLERVPFELATLPCILKAIVNLKDLEKGRFGQVNAETHTAMHKTLLFDLLVAVEGKSMELPDLEKLLCIRGRIVLMECIECHESLPASFYTKQMAERRPEYRLCKGCQMVDYLDRHCWDFNEFRVELAQQILTLEPLPGQGTRRFDGRVNCTLEEFLSCDSWEAKQRLQRLIGLAEGIDNRIPGEIKRALQRQQEKLDELNKEFVKDKANRKAAEKVANTIARKRSQLGEEQIGSRGFTDRQSWEAKAKWYNTMLAVDHGSLGNLASRPGFNSDEHAVDIVGRGIPAFDFDDKQNW</sequence>
<dbReference type="AlphaFoldDB" id="A0AAI8V3L7"/>
<evidence type="ECO:0000256" key="1">
    <source>
        <dbReference type="SAM" id="Coils"/>
    </source>
</evidence>
<keyword evidence="1" id="KW-0175">Coiled coil</keyword>
<name>A0AAI8V3L7_9PEZI</name>
<reference evidence="2" key="1">
    <citation type="submission" date="2023-10" db="EMBL/GenBank/DDBJ databases">
        <authorList>
            <person name="Hackl T."/>
        </authorList>
    </citation>
    <scope>NUCLEOTIDE SEQUENCE</scope>
</reference>
<evidence type="ECO:0000313" key="3">
    <source>
        <dbReference type="Proteomes" id="UP001295740"/>
    </source>
</evidence>
<accession>A0AAI8V3L7</accession>
<proteinExistence type="predicted"/>
<organism evidence="2 3">
    <name type="scientific">Anthostomella pinea</name>
    <dbReference type="NCBI Taxonomy" id="933095"/>
    <lineage>
        <taxon>Eukaryota</taxon>
        <taxon>Fungi</taxon>
        <taxon>Dikarya</taxon>
        <taxon>Ascomycota</taxon>
        <taxon>Pezizomycotina</taxon>
        <taxon>Sordariomycetes</taxon>
        <taxon>Xylariomycetidae</taxon>
        <taxon>Xylariales</taxon>
        <taxon>Xylariaceae</taxon>
        <taxon>Anthostomella</taxon>
    </lineage>
</organism>
<protein>
    <submittedName>
        <fullName evidence="2">Uu.00g031410.m01.CDS01</fullName>
    </submittedName>
</protein>
<dbReference type="Proteomes" id="UP001295740">
    <property type="component" value="Unassembled WGS sequence"/>
</dbReference>
<feature type="coiled-coil region" evidence="1">
    <location>
        <begin position="622"/>
        <end position="649"/>
    </location>
</feature>
<gene>
    <name evidence="2" type="ORF">KHLLAP_LOCUS756</name>
</gene>
<keyword evidence="3" id="KW-1185">Reference proteome</keyword>